<gene>
    <name evidence="2" type="ORF">UO65_4679</name>
</gene>
<sequence>MFNSGQTGSVGPIKVKRRLLDPVRLKIAHAARKADRERVEVSSHPATTGLGDPVRAGHAPVGTDEQTAIRRSAGDLREVTRPSVRLDGDDIRVFDENLEIENASEVFLGRPRPVESQRHSRCGVAPVHAHQVVHRTAGHNCHRPNEVRVFVGPNVFPC</sequence>
<evidence type="ECO:0000313" key="2">
    <source>
        <dbReference type="EMBL" id="EWC60026.1"/>
    </source>
</evidence>
<name>W7IUF8_9PSEU</name>
<accession>W7IUF8</accession>
<evidence type="ECO:0000256" key="1">
    <source>
        <dbReference type="SAM" id="MobiDB-lite"/>
    </source>
</evidence>
<comment type="caution">
    <text evidence="2">The sequence shown here is derived from an EMBL/GenBank/DDBJ whole genome shotgun (WGS) entry which is preliminary data.</text>
</comment>
<organism evidence="2 3">
    <name type="scientific">Actinokineospora spheciospongiae</name>
    <dbReference type="NCBI Taxonomy" id="909613"/>
    <lineage>
        <taxon>Bacteria</taxon>
        <taxon>Bacillati</taxon>
        <taxon>Actinomycetota</taxon>
        <taxon>Actinomycetes</taxon>
        <taxon>Pseudonocardiales</taxon>
        <taxon>Pseudonocardiaceae</taxon>
        <taxon>Actinokineospora</taxon>
    </lineage>
</organism>
<protein>
    <submittedName>
        <fullName evidence="2">Uncharacterized protein</fullName>
    </submittedName>
</protein>
<evidence type="ECO:0000313" key="3">
    <source>
        <dbReference type="Proteomes" id="UP000019277"/>
    </source>
</evidence>
<feature type="region of interest" description="Disordered" evidence="1">
    <location>
        <begin position="36"/>
        <end position="66"/>
    </location>
</feature>
<proteinExistence type="predicted"/>
<keyword evidence="3" id="KW-1185">Reference proteome</keyword>
<reference evidence="2 3" key="1">
    <citation type="journal article" date="2014" name="Genome Announc.">
        <title>Draft Genome Sequence of the Antitrypanosomally Active Sponge-Associated Bacterium Actinokineospora sp. Strain EG49.</title>
        <authorList>
            <person name="Harjes J."/>
            <person name="Ryu T."/>
            <person name="Abdelmohsen U.R."/>
            <person name="Moitinho-Silva L."/>
            <person name="Horn H."/>
            <person name="Ravasi T."/>
            <person name="Hentschel U."/>
        </authorList>
    </citation>
    <scope>NUCLEOTIDE SEQUENCE [LARGE SCALE GENOMIC DNA]</scope>
    <source>
        <strain evidence="2 3">EG49</strain>
    </source>
</reference>
<dbReference type="EMBL" id="AYXG01000177">
    <property type="protein sequence ID" value="EWC60026.1"/>
    <property type="molecule type" value="Genomic_DNA"/>
</dbReference>
<dbReference type="AlphaFoldDB" id="W7IUF8"/>
<dbReference type="Proteomes" id="UP000019277">
    <property type="component" value="Unassembled WGS sequence"/>
</dbReference>